<evidence type="ECO:0000313" key="3">
    <source>
        <dbReference type="Proteomes" id="UP001143486"/>
    </source>
</evidence>
<proteinExistence type="predicted"/>
<evidence type="ECO:0000256" key="1">
    <source>
        <dbReference type="SAM" id="SignalP"/>
    </source>
</evidence>
<keyword evidence="3" id="KW-1185">Reference proteome</keyword>
<keyword evidence="1" id="KW-0732">Signal</keyword>
<dbReference type="Proteomes" id="UP001143486">
    <property type="component" value="Unassembled WGS sequence"/>
</dbReference>
<feature type="chain" id="PRO_5040827722" evidence="1">
    <location>
        <begin position="23"/>
        <end position="287"/>
    </location>
</feature>
<gene>
    <name evidence="2" type="ORF">GCM10017621_22200</name>
</gene>
<dbReference type="RefSeq" id="WP_271187077.1">
    <property type="nucleotide sequence ID" value="NZ_BSFE01000006.1"/>
</dbReference>
<protein>
    <submittedName>
        <fullName evidence="2">Uncharacterized protein</fullName>
    </submittedName>
</protein>
<reference evidence="2" key="2">
    <citation type="submission" date="2023-01" db="EMBL/GenBank/DDBJ databases">
        <authorList>
            <person name="Sun Q."/>
            <person name="Evtushenko L."/>
        </authorList>
    </citation>
    <scope>NUCLEOTIDE SEQUENCE</scope>
    <source>
        <strain evidence="2">VKM B-1513</strain>
    </source>
</reference>
<comment type="caution">
    <text evidence="2">The sequence shown here is derived from an EMBL/GenBank/DDBJ whole genome shotgun (WGS) entry which is preliminary data.</text>
</comment>
<name>A0A9W6ILV8_9PROT</name>
<accession>A0A9W6ILV8</accession>
<evidence type="ECO:0000313" key="2">
    <source>
        <dbReference type="EMBL" id="GLK52712.1"/>
    </source>
</evidence>
<reference evidence="2" key="1">
    <citation type="journal article" date="2014" name="Int. J. Syst. Evol. Microbiol.">
        <title>Complete genome sequence of Corynebacterium casei LMG S-19264T (=DSM 44701T), isolated from a smear-ripened cheese.</title>
        <authorList>
            <consortium name="US DOE Joint Genome Institute (JGI-PGF)"/>
            <person name="Walter F."/>
            <person name="Albersmeier A."/>
            <person name="Kalinowski J."/>
            <person name="Ruckert C."/>
        </authorList>
    </citation>
    <scope>NUCLEOTIDE SEQUENCE</scope>
    <source>
        <strain evidence="2">VKM B-1513</strain>
    </source>
</reference>
<organism evidence="2 3">
    <name type="scientific">Maricaulis virginensis</name>
    <dbReference type="NCBI Taxonomy" id="144022"/>
    <lineage>
        <taxon>Bacteria</taxon>
        <taxon>Pseudomonadati</taxon>
        <taxon>Pseudomonadota</taxon>
        <taxon>Alphaproteobacteria</taxon>
        <taxon>Maricaulales</taxon>
        <taxon>Maricaulaceae</taxon>
        <taxon>Maricaulis</taxon>
    </lineage>
</organism>
<sequence length="287" mass="30626">MKRVLSCLAVLVLSAASTPAFAQRTVMVEVCNETGFRVATAAAYRTGPTQDRTLQTWFLVDPGECLDGGLNGVTGESVDLHVMSGEWFWPRGEGDAVWCVPASSSTSLATTEPCTAGRVPRAFRSTPIGITGQRGPGGRNVGRVQWRIACDGLAAEDATLCPGAPVDSQGLARPVRTLEVCNLVSRDIEVAVLDAMPDGNFALDGLHTVPAEGCADVYRGFPQTDTLMVAEIGVFHERQEGQFCLPVPDDGVERMMSDQCAAGEAPVGYRLHGFGERTARYTAYIGR</sequence>
<dbReference type="AlphaFoldDB" id="A0A9W6ILV8"/>
<feature type="signal peptide" evidence="1">
    <location>
        <begin position="1"/>
        <end position="22"/>
    </location>
</feature>
<dbReference type="EMBL" id="BSFE01000006">
    <property type="protein sequence ID" value="GLK52712.1"/>
    <property type="molecule type" value="Genomic_DNA"/>
</dbReference>